<reference evidence="3" key="1">
    <citation type="submission" date="2020-11" db="EMBL/GenBank/DDBJ databases">
        <authorList>
            <consortium name="DOE Joint Genome Institute"/>
            <person name="Ahrendt S."/>
            <person name="Riley R."/>
            <person name="Andreopoulos W."/>
            <person name="Labutti K."/>
            <person name="Pangilinan J."/>
            <person name="Ruiz-Duenas F.J."/>
            <person name="Barrasa J.M."/>
            <person name="Sanchez-Garcia M."/>
            <person name="Camarero S."/>
            <person name="Miyauchi S."/>
            <person name="Serrano A."/>
            <person name="Linde D."/>
            <person name="Babiker R."/>
            <person name="Drula E."/>
            <person name="Ayuso-Fernandez I."/>
            <person name="Pacheco R."/>
            <person name="Padilla G."/>
            <person name="Ferreira P."/>
            <person name="Barriuso J."/>
            <person name="Kellner H."/>
            <person name="Castanera R."/>
            <person name="Alfaro M."/>
            <person name="Ramirez L."/>
            <person name="Pisabarro A.G."/>
            <person name="Kuo A."/>
            <person name="Tritt A."/>
            <person name="Lipzen A."/>
            <person name="He G."/>
            <person name="Yan M."/>
            <person name="Ng V."/>
            <person name="Cullen D."/>
            <person name="Martin F."/>
            <person name="Rosso M.-N."/>
            <person name="Henrissat B."/>
            <person name="Hibbett D."/>
            <person name="Martinez A.T."/>
            <person name="Grigoriev I.V."/>
        </authorList>
    </citation>
    <scope>NUCLEOTIDE SEQUENCE</scope>
    <source>
        <strain evidence="3">AH 40177</strain>
    </source>
</reference>
<evidence type="ECO:0000256" key="1">
    <source>
        <dbReference type="SAM" id="MobiDB-lite"/>
    </source>
</evidence>
<gene>
    <name evidence="3" type="ORF">BDP27DRAFT_446314</name>
</gene>
<feature type="chain" id="PRO_5040510067" evidence="2">
    <location>
        <begin position="18"/>
        <end position="235"/>
    </location>
</feature>
<proteinExistence type="predicted"/>
<organism evidence="3 4">
    <name type="scientific">Rhodocollybia butyracea</name>
    <dbReference type="NCBI Taxonomy" id="206335"/>
    <lineage>
        <taxon>Eukaryota</taxon>
        <taxon>Fungi</taxon>
        <taxon>Dikarya</taxon>
        <taxon>Basidiomycota</taxon>
        <taxon>Agaricomycotina</taxon>
        <taxon>Agaricomycetes</taxon>
        <taxon>Agaricomycetidae</taxon>
        <taxon>Agaricales</taxon>
        <taxon>Marasmiineae</taxon>
        <taxon>Omphalotaceae</taxon>
        <taxon>Rhodocollybia</taxon>
    </lineage>
</organism>
<evidence type="ECO:0000313" key="3">
    <source>
        <dbReference type="EMBL" id="KAF9071951.1"/>
    </source>
</evidence>
<evidence type="ECO:0000256" key="2">
    <source>
        <dbReference type="SAM" id="SignalP"/>
    </source>
</evidence>
<accession>A0A9P5PYX0</accession>
<comment type="caution">
    <text evidence="3">The sequence shown here is derived from an EMBL/GenBank/DDBJ whole genome shotgun (WGS) entry which is preliminary data.</text>
</comment>
<name>A0A9P5PYX0_9AGAR</name>
<dbReference type="EMBL" id="JADNRY010000028">
    <property type="protein sequence ID" value="KAF9071951.1"/>
    <property type="molecule type" value="Genomic_DNA"/>
</dbReference>
<keyword evidence="4" id="KW-1185">Reference proteome</keyword>
<feature type="region of interest" description="Disordered" evidence="1">
    <location>
        <begin position="210"/>
        <end position="235"/>
    </location>
</feature>
<dbReference type="AlphaFoldDB" id="A0A9P5PYX0"/>
<protein>
    <submittedName>
        <fullName evidence="3">Uncharacterized protein</fullName>
    </submittedName>
</protein>
<sequence length="235" mass="26090">MRFNSIIFLVLMSTVLAIPLSVERGPVNVTPRGLRNHLSKFPKLSKPKFLKPKPVKYYVKGRWADGTPVAEGQEPKADKPFKALSKLLYILQTGKKPTTPQILVPLNWNNYFGTTFDSKGSEFSFEITDKKGKDRKAVFRGKIVIKAEKAKGNKKAEVVVSGLLQKGATVLARVEDDKLVLSEDELTEEDKHLLVMFQSSLEFREQIRAPGKGAVSQAPRIEMSGALRPGEAPKG</sequence>
<dbReference type="Proteomes" id="UP000772434">
    <property type="component" value="Unassembled WGS sequence"/>
</dbReference>
<keyword evidence="2" id="KW-0732">Signal</keyword>
<feature type="signal peptide" evidence="2">
    <location>
        <begin position="1"/>
        <end position="17"/>
    </location>
</feature>
<evidence type="ECO:0000313" key="4">
    <source>
        <dbReference type="Proteomes" id="UP000772434"/>
    </source>
</evidence>